<comment type="caution">
    <text evidence="7">Lacks conserved residue(s) required for the propagation of feature annotation.</text>
</comment>
<comment type="similarity">
    <text evidence="1">Belongs to the peptidase S10 family.</text>
</comment>
<dbReference type="InterPro" id="IPR000742">
    <property type="entry name" value="EGF"/>
</dbReference>
<sequence length="674" mass="76453">MGRKDLKSNILKTSAILALTAVASTAQAQKFNPYGTIKKNLMGDKLHHHNKEYLSAYESLMGQSKSPGAVQVCKQSENKIETLPYWNPSDQFPCMYSGTFQTSLTPEQDHNLFYWLIKNTKTTESPNLVIWLDGGPGSTSMEGLFIGNGPLRVKRTGAGLDDFIVGLNPEGSWADQADVLYLDQPVDAGFSYGNSIIDRMEDGAQEFIKFMQAFAAVYPEYNQANQGRKIYLSGWSYAGKYIPVYVHHLKQNNEREGQIKFEIGGVMIGDPLASPIIMRTQSYTVAQALNVIDESNFAQVESLRRKCEQMLTQDWAQASDTCDGTLNYITDVSGGLITFDARKFDYDWNPISDVVDDFFGKSIQKEAIYKAIHIDKSTRVPIYQHMSDKIYQAFKFEKMLDYSYWYNKLIENNIKTLIYAGEWDQRSGPVTVDSFLQGVPNLNKHDFWTQARKVYYVKKTDGTYVVGGYYREDKEQQFTFLTLPKAGHFAAGDQILVTNQFLTDYQVSDSLICHKDKQLDCQNEAMMCQHMNFCNNHGTCQSNGQCTCLQGFKSADCSEQAVQLVPSFHQKFETNGTQWIYFQFSQGLSYNHKYEFTLSSKQPIDLYISTGSDSDPNEFSHDLAFKGQNYMTIQSDHFPSLSTFVAAVKINGIDFYNNAFHLNNLIAKFDVKSL</sequence>
<evidence type="ECO:0000256" key="2">
    <source>
        <dbReference type="ARBA" id="ARBA00022645"/>
    </source>
</evidence>
<keyword evidence="6" id="KW-0325">Glycoprotein</keyword>
<name>A0A078B459_STYLE</name>
<dbReference type="InterPro" id="IPR029058">
    <property type="entry name" value="AB_hydrolase_fold"/>
</dbReference>
<keyword evidence="5" id="KW-0378">Hydrolase</keyword>
<keyword evidence="7" id="KW-1015">Disulfide bond</keyword>
<dbReference type="AlphaFoldDB" id="A0A078B459"/>
<dbReference type="Proteomes" id="UP000039865">
    <property type="component" value="Unassembled WGS sequence"/>
</dbReference>
<evidence type="ECO:0000256" key="3">
    <source>
        <dbReference type="ARBA" id="ARBA00022670"/>
    </source>
</evidence>
<feature type="disulfide bond" evidence="7">
    <location>
        <begin position="548"/>
        <end position="557"/>
    </location>
</feature>
<dbReference type="InterPro" id="IPR001563">
    <property type="entry name" value="Peptidase_S10"/>
</dbReference>
<dbReference type="PROSITE" id="PS01186">
    <property type="entry name" value="EGF_2"/>
    <property type="match status" value="1"/>
</dbReference>
<gene>
    <name evidence="10" type="primary">Contig19381.g20544</name>
    <name evidence="10" type="ORF">STYLEM_17412</name>
</gene>
<evidence type="ECO:0000259" key="9">
    <source>
        <dbReference type="PROSITE" id="PS50026"/>
    </source>
</evidence>
<accession>A0A078B459</accession>
<dbReference type="PANTHER" id="PTHR11802">
    <property type="entry name" value="SERINE PROTEASE FAMILY S10 SERINE CARBOXYPEPTIDASE"/>
    <property type="match status" value="1"/>
</dbReference>
<evidence type="ECO:0000256" key="5">
    <source>
        <dbReference type="ARBA" id="ARBA00022801"/>
    </source>
</evidence>
<keyword evidence="4 8" id="KW-0732">Signal</keyword>
<dbReference type="OrthoDB" id="312465at2759"/>
<evidence type="ECO:0000256" key="1">
    <source>
        <dbReference type="ARBA" id="ARBA00009431"/>
    </source>
</evidence>
<reference evidence="10 11" key="1">
    <citation type="submission" date="2014-06" db="EMBL/GenBank/DDBJ databases">
        <authorList>
            <person name="Swart Estienne"/>
        </authorList>
    </citation>
    <scope>NUCLEOTIDE SEQUENCE [LARGE SCALE GENOMIC DNA]</scope>
    <source>
        <strain evidence="10 11">130c</strain>
    </source>
</reference>
<protein>
    <submittedName>
        <fullName evidence="10">Serine carboxypeptidase</fullName>
    </submittedName>
</protein>
<dbReference type="PANTHER" id="PTHR11802:SF3">
    <property type="entry name" value="RETINOID-INDUCIBLE SERINE CARBOXYPEPTIDASE"/>
    <property type="match status" value="1"/>
</dbReference>
<evidence type="ECO:0000313" key="10">
    <source>
        <dbReference type="EMBL" id="CDW88293.1"/>
    </source>
</evidence>
<dbReference type="GO" id="GO:0006508">
    <property type="term" value="P:proteolysis"/>
    <property type="evidence" value="ECO:0007669"/>
    <property type="project" value="UniProtKB-KW"/>
</dbReference>
<dbReference type="PRINTS" id="PR00724">
    <property type="entry name" value="CRBOXYPTASEC"/>
</dbReference>
<feature type="domain" description="EGF-like" evidence="9">
    <location>
        <begin position="524"/>
        <end position="558"/>
    </location>
</feature>
<dbReference type="Pfam" id="PF00450">
    <property type="entry name" value="Peptidase_S10"/>
    <property type="match status" value="1"/>
</dbReference>
<evidence type="ECO:0000313" key="11">
    <source>
        <dbReference type="Proteomes" id="UP000039865"/>
    </source>
</evidence>
<proteinExistence type="inferred from homology"/>
<feature type="chain" id="PRO_5001729889" evidence="8">
    <location>
        <begin position="29"/>
        <end position="674"/>
    </location>
</feature>
<dbReference type="PROSITE" id="PS50026">
    <property type="entry name" value="EGF_3"/>
    <property type="match status" value="1"/>
</dbReference>
<dbReference type="SUPFAM" id="SSF53474">
    <property type="entry name" value="alpha/beta-Hydrolases"/>
    <property type="match status" value="1"/>
</dbReference>
<keyword evidence="2 10" id="KW-0121">Carboxypeptidase</keyword>
<evidence type="ECO:0000256" key="8">
    <source>
        <dbReference type="SAM" id="SignalP"/>
    </source>
</evidence>
<keyword evidence="3" id="KW-0645">Protease</keyword>
<keyword evidence="7" id="KW-0245">EGF-like domain</keyword>
<evidence type="ECO:0000256" key="6">
    <source>
        <dbReference type="ARBA" id="ARBA00023180"/>
    </source>
</evidence>
<feature type="signal peptide" evidence="8">
    <location>
        <begin position="1"/>
        <end position="28"/>
    </location>
</feature>
<evidence type="ECO:0000256" key="4">
    <source>
        <dbReference type="ARBA" id="ARBA00022729"/>
    </source>
</evidence>
<dbReference type="InParanoid" id="A0A078B459"/>
<dbReference type="GO" id="GO:0004185">
    <property type="term" value="F:serine-type carboxypeptidase activity"/>
    <property type="evidence" value="ECO:0007669"/>
    <property type="project" value="InterPro"/>
</dbReference>
<evidence type="ECO:0000256" key="7">
    <source>
        <dbReference type="PROSITE-ProRule" id="PRU00076"/>
    </source>
</evidence>
<dbReference type="EMBL" id="CCKQ01016421">
    <property type="protein sequence ID" value="CDW88293.1"/>
    <property type="molecule type" value="Genomic_DNA"/>
</dbReference>
<keyword evidence="11" id="KW-1185">Reference proteome</keyword>
<organism evidence="10 11">
    <name type="scientific">Stylonychia lemnae</name>
    <name type="common">Ciliate</name>
    <dbReference type="NCBI Taxonomy" id="5949"/>
    <lineage>
        <taxon>Eukaryota</taxon>
        <taxon>Sar</taxon>
        <taxon>Alveolata</taxon>
        <taxon>Ciliophora</taxon>
        <taxon>Intramacronucleata</taxon>
        <taxon>Spirotrichea</taxon>
        <taxon>Stichotrichia</taxon>
        <taxon>Sporadotrichida</taxon>
        <taxon>Oxytrichidae</taxon>
        <taxon>Stylonychinae</taxon>
        <taxon>Stylonychia</taxon>
    </lineage>
</organism>
<dbReference type="Gene3D" id="3.40.50.1820">
    <property type="entry name" value="alpha/beta hydrolase"/>
    <property type="match status" value="1"/>
</dbReference>